<reference evidence="3" key="1">
    <citation type="journal article" date="2015" name="Proc. Natl. Acad. Sci. U.S.A.">
        <title>Genome sequence of the Asian Tiger mosquito, Aedes albopictus, reveals insights into its biology, genetics, and evolution.</title>
        <authorList>
            <person name="Chen X.G."/>
            <person name="Jiang X."/>
            <person name="Gu J."/>
            <person name="Xu M."/>
            <person name="Wu Y."/>
            <person name="Deng Y."/>
            <person name="Zhang C."/>
            <person name="Bonizzoni M."/>
            <person name="Dermauw W."/>
            <person name="Vontas J."/>
            <person name="Armbruster P."/>
            <person name="Huang X."/>
            <person name="Yang Y."/>
            <person name="Zhang H."/>
            <person name="He W."/>
            <person name="Peng H."/>
            <person name="Liu Y."/>
            <person name="Wu K."/>
            <person name="Chen J."/>
            <person name="Lirakis M."/>
            <person name="Topalis P."/>
            <person name="Van Leeuwen T."/>
            <person name="Hall A.B."/>
            <person name="Jiang X."/>
            <person name="Thorpe C."/>
            <person name="Mueller R.L."/>
            <person name="Sun C."/>
            <person name="Waterhouse R.M."/>
            <person name="Yan G."/>
            <person name="Tu Z.J."/>
            <person name="Fang X."/>
            <person name="James A.A."/>
        </authorList>
    </citation>
    <scope>NUCLEOTIDE SEQUENCE [LARGE SCALE GENOMIC DNA]</scope>
    <source>
        <strain evidence="3">Foshan</strain>
    </source>
</reference>
<evidence type="ECO:0000313" key="3">
    <source>
        <dbReference type="Proteomes" id="UP000069940"/>
    </source>
</evidence>
<accession>A0ABM1XQ51</accession>
<organism evidence="2 3">
    <name type="scientific">Aedes albopictus</name>
    <name type="common">Asian tiger mosquito</name>
    <name type="synonym">Stegomyia albopicta</name>
    <dbReference type="NCBI Taxonomy" id="7160"/>
    <lineage>
        <taxon>Eukaryota</taxon>
        <taxon>Metazoa</taxon>
        <taxon>Ecdysozoa</taxon>
        <taxon>Arthropoda</taxon>
        <taxon>Hexapoda</taxon>
        <taxon>Insecta</taxon>
        <taxon>Pterygota</taxon>
        <taxon>Neoptera</taxon>
        <taxon>Endopterygota</taxon>
        <taxon>Diptera</taxon>
        <taxon>Nematocera</taxon>
        <taxon>Culicoidea</taxon>
        <taxon>Culicidae</taxon>
        <taxon>Culicinae</taxon>
        <taxon>Aedini</taxon>
        <taxon>Aedes</taxon>
        <taxon>Stegomyia</taxon>
    </lineage>
</organism>
<reference evidence="2" key="2">
    <citation type="submission" date="2025-05" db="UniProtKB">
        <authorList>
            <consortium name="EnsemblMetazoa"/>
        </authorList>
    </citation>
    <scope>IDENTIFICATION</scope>
    <source>
        <strain evidence="2">Foshan</strain>
    </source>
</reference>
<keyword evidence="3" id="KW-1185">Reference proteome</keyword>
<dbReference type="EnsemblMetazoa" id="AALFPA23_001793.R38943">
    <property type="protein sequence ID" value="AALFPA23_001793.P38943"/>
    <property type="gene ID" value="AALFPA23_001793"/>
</dbReference>
<dbReference type="GeneID" id="115270443"/>
<name>A0ABM1XQ51_AEDAL</name>
<sequence>MPTDRGYDAAKLVTVTKDELSDDLSESGLNFNVDEIYQRLFVWRQESGFEIISFAQVEVLEDWSGHEPVETDGETDPDNSSSDTRASVIFRGESSGTQKPDLEPDEPENGTSSAENPAPLCTSTRTPTTETPQAKVELPPEAIPQSSGPSVSVGISSVRPPRASISFGPDQLVALLESSITGKSLLERAKQDDFSTHSQKELVGIVAEHHLSLGIKTTEDTLDNYATAIVLLFKQEKKESYFIPRSGGKRNPGGKLYNRIFNLKQKRATREKFEESRRTKKLKPGSLEIPDSDGDEAFTWLQLNIQPWNTTLAKWTTSFNKRKHNLQNPLAIDTVLKTFRHYRQDHGYQLIDADFHSLYSSASEGLIRLEKDLAVLIEQVSTKYKDGHSSMLVSLLERTDCSRDSQVCAVLILLNNILPPTKISKDFKPTTLVAQEDIILFVSTAEGIRAKVDEVYAMYNEWGLPPTVKLVFVGSGAASLTGQFYVVYKDLVFEAESVARALDILVKTTLVFGLQFSRVTRLVWNFICTHFYEIPGLAKYASVLKFIDQLNKNQ</sequence>
<evidence type="ECO:0000313" key="2">
    <source>
        <dbReference type="EnsemblMetazoa" id="AALFPA23_001793.P38943"/>
    </source>
</evidence>
<protein>
    <submittedName>
        <fullName evidence="2">Uncharacterized protein</fullName>
    </submittedName>
</protein>
<dbReference type="Proteomes" id="UP000069940">
    <property type="component" value="Unassembled WGS sequence"/>
</dbReference>
<feature type="compositionally biased region" description="Low complexity" evidence="1">
    <location>
        <begin position="122"/>
        <end position="131"/>
    </location>
</feature>
<evidence type="ECO:0000256" key="1">
    <source>
        <dbReference type="SAM" id="MobiDB-lite"/>
    </source>
</evidence>
<feature type="compositionally biased region" description="Low complexity" evidence="1">
    <location>
        <begin position="143"/>
        <end position="156"/>
    </location>
</feature>
<proteinExistence type="predicted"/>
<feature type="region of interest" description="Disordered" evidence="1">
    <location>
        <begin position="90"/>
        <end position="156"/>
    </location>
</feature>
<dbReference type="RefSeq" id="XP_062699083.1">
    <property type="nucleotide sequence ID" value="XM_062843099.1"/>
</dbReference>